<evidence type="ECO:0000256" key="5">
    <source>
        <dbReference type="ARBA" id="ARBA00022840"/>
    </source>
</evidence>
<dbReference type="InterPro" id="IPR000719">
    <property type="entry name" value="Prot_kinase_dom"/>
</dbReference>
<evidence type="ECO:0000256" key="4">
    <source>
        <dbReference type="ARBA" id="ARBA00022777"/>
    </source>
</evidence>
<dbReference type="Gene3D" id="3.30.200.20">
    <property type="entry name" value="Phosphorylase Kinase, domain 1"/>
    <property type="match status" value="1"/>
</dbReference>
<dbReference type="PANTHER" id="PTHR43289:SF6">
    <property type="entry name" value="SERINE_THREONINE-PROTEIN KINASE NEKL-3"/>
    <property type="match status" value="1"/>
</dbReference>
<evidence type="ECO:0000256" key="6">
    <source>
        <dbReference type="PROSITE-ProRule" id="PRU10141"/>
    </source>
</evidence>
<evidence type="ECO:0000256" key="7">
    <source>
        <dbReference type="SAM" id="MobiDB-lite"/>
    </source>
</evidence>
<dbReference type="InterPro" id="IPR011009">
    <property type="entry name" value="Kinase-like_dom_sf"/>
</dbReference>
<feature type="compositionally biased region" description="Low complexity" evidence="7">
    <location>
        <begin position="564"/>
        <end position="575"/>
    </location>
</feature>
<proteinExistence type="predicted"/>
<protein>
    <recommendedName>
        <fullName evidence="1">non-specific serine/threonine protein kinase</fullName>
        <ecNumber evidence="1">2.7.11.1</ecNumber>
    </recommendedName>
</protein>
<keyword evidence="10" id="KW-1185">Reference proteome</keyword>
<dbReference type="GO" id="GO:0016301">
    <property type="term" value="F:kinase activity"/>
    <property type="evidence" value="ECO:0007669"/>
    <property type="project" value="UniProtKB-KW"/>
</dbReference>
<dbReference type="InterPro" id="IPR028974">
    <property type="entry name" value="TSP_type-3_rpt"/>
</dbReference>
<dbReference type="EMBL" id="BAABRU010000002">
    <property type="protein sequence ID" value="GAA5526657.1"/>
    <property type="molecule type" value="Genomic_DNA"/>
</dbReference>
<feature type="compositionally biased region" description="Low complexity" evidence="7">
    <location>
        <begin position="498"/>
        <end position="508"/>
    </location>
</feature>
<dbReference type="PROSITE" id="PS50011">
    <property type="entry name" value="PROTEIN_KINASE_DOM"/>
    <property type="match status" value="1"/>
</dbReference>
<gene>
    <name evidence="9" type="primary">pknD_4</name>
    <name evidence="9" type="ORF">Hgul01_00433</name>
</gene>
<dbReference type="SUPFAM" id="SSF103647">
    <property type="entry name" value="TSP type-3 repeat"/>
    <property type="match status" value="1"/>
</dbReference>
<evidence type="ECO:0000313" key="9">
    <source>
        <dbReference type="EMBL" id="GAA5526657.1"/>
    </source>
</evidence>
<evidence type="ECO:0000256" key="1">
    <source>
        <dbReference type="ARBA" id="ARBA00012513"/>
    </source>
</evidence>
<sequence>MKIPKGVILNQNYEIKQQVGGGGGGNVYEAFDQNLQKRVAIKHLLLDGLTAIKAFKREAQLLANLDHPCLPRVLDHFEHDLGQFLVMDYIDGDDLSQRLEAQNGPLDVQQVLAWADQLLDLLDYLQTAHATPIIHRDIKPANIKITPRGQLKLIDFGLAKSAMSTQVNSVLKSIHGYTQTYAPPEQIYQTGTDERSDLFALGATLYHLLTGRPPSDGNNKTIDALIRDAAVIQSKPDPMVAPMLLNPAIPEPISQAIMRAMALKKEERFASAAEFRQALKQPSQSSTSGSLKSLLGTMSKAITTPIKAVTTNHANSQSVGISTAAISQPLGLTKPAQATPATTLLKRWSSLMLVLLIGLVGGSWWWVKVQPNSAQADDPQANSQPALIVNSESAEQPSATAGQSANQPTITLGQATPTLVEPSVTPTAVVAQPTERPATARPVAQPTQRPAAQPTNPPPPDRDGDGVADANDPCPDVAGSNNGCPAPTAVPDRDGDGVVDPNDPCPDVAGSNNGCPVVEPTAPPVIADSDGDTIPDDRDACPNESGDPSRNGCPKPVASPTERPTNTPQPTAQPTVKPNDEVPTNTPRPITDRFTPTPKIDK</sequence>
<dbReference type="SUPFAM" id="SSF56112">
    <property type="entry name" value="Protein kinase-like (PK-like)"/>
    <property type="match status" value="1"/>
</dbReference>
<dbReference type="InterPro" id="IPR017441">
    <property type="entry name" value="Protein_kinase_ATP_BS"/>
</dbReference>
<keyword evidence="3 6" id="KW-0547">Nucleotide-binding</keyword>
<dbReference type="EC" id="2.7.11.1" evidence="1"/>
<name>A0ABP9WTX9_9CHLR</name>
<organism evidence="9 10">
    <name type="scientific">Herpetosiphon gulosus</name>
    <dbReference type="NCBI Taxonomy" id="1973496"/>
    <lineage>
        <taxon>Bacteria</taxon>
        <taxon>Bacillati</taxon>
        <taxon>Chloroflexota</taxon>
        <taxon>Chloroflexia</taxon>
        <taxon>Herpetosiphonales</taxon>
        <taxon>Herpetosiphonaceae</taxon>
        <taxon>Herpetosiphon</taxon>
    </lineage>
</organism>
<dbReference type="Proteomes" id="UP001428290">
    <property type="component" value="Unassembled WGS sequence"/>
</dbReference>
<dbReference type="Pfam" id="PF00069">
    <property type="entry name" value="Pkinase"/>
    <property type="match status" value="1"/>
</dbReference>
<dbReference type="SMART" id="SM00220">
    <property type="entry name" value="S_TKc"/>
    <property type="match status" value="1"/>
</dbReference>
<dbReference type="PROSITE" id="PS00107">
    <property type="entry name" value="PROTEIN_KINASE_ATP"/>
    <property type="match status" value="1"/>
</dbReference>
<evidence type="ECO:0000313" key="10">
    <source>
        <dbReference type="Proteomes" id="UP001428290"/>
    </source>
</evidence>
<keyword evidence="4 9" id="KW-0418">Kinase</keyword>
<feature type="binding site" evidence="6">
    <location>
        <position position="42"/>
    </location>
    <ligand>
        <name>ATP</name>
        <dbReference type="ChEBI" id="CHEBI:30616"/>
    </ligand>
</feature>
<comment type="caution">
    <text evidence="9">The sequence shown here is derived from an EMBL/GenBank/DDBJ whole genome shotgun (WGS) entry which is preliminary data.</text>
</comment>
<dbReference type="RefSeq" id="WP_345720302.1">
    <property type="nucleotide sequence ID" value="NZ_BAABRU010000002.1"/>
</dbReference>
<reference evidence="9 10" key="1">
    <citation type="submission" date="2024-02" db="EMBL/GenBank/DDBJ databases">
        <title>Herpetosiphon gulosus NBRC 112829.</title>
        <authorList>
            <person name="Ichikawa N."/>
            <person name="Katano-Makiyama Y."/>
            <person name="Hidaka K."/>
        </authorList>
    </citation>
    <scope>NUCLEOTIDE SEQUENCE [LARGE SCALE GENOMIC DNA]</scope>
    <source>
        <strain evidence="9 10">NBRC 112829</strain>
    </source>
</reference>
<accession>A0ABP9WTX9</accession>
<feature type="compositionally biased region" description="Low complexity" evidence="7">
    <location>
        <begin position="440"/>
        <end position="454"/>
    </location>
</feature>
<evidence type="ECO:0000259" key="8">
    <source>
        <dbReference type="PROSITE" id="PS50011"/>
    </source>
</evidence>
<evidence type="ECO:0000256" key="2">
    <source>
        <dbReference type="ARBA" id="ARBA00022679"/>
    </source>
</evidence>
<dbReference type="Gene3D" id="1.10.510.10">
    <property type="entry name" value="Transferase(Phosphotransferase) domain 1"/>
    <property type="match status" value="1"/>
</dbReference>
<dbReference type="PANTHER" id="PTHR43289">
    <property type="entry name" value="MITOGEN-ACTIVATED PROTEIN KINASE KINASE KINASE 20-RELATED"/>
    <property type="match status" value="1"/>
</dbReference>
<keyword evidence="2" id="KW-0808">Transferase</keyword>
<keyword evidence="5 6" id="KW-0067">ATP-binding</keyword>
<feature type="region of interest" description="Disordered" evidence="7">
    <location>
        <begin position="425"/>
        <end position="602"/>
    </location>
</feature>
<evidence type="ECO:0000256" key="3">
    <source>
        <dbReference type="ARBA" id="ARBA00022741"/>
    </source>
</evidence>
<feature type="domain" description="Protein kinase" evidence="8">
    <location>
        <begin position="13"/>
        <end position="280"/>
    </location>
</feature>
<dbReference type="Gene3D" id="4.10.1080.10">
    <property type="entry name" value="TSP type-3 repeat"/>
    <property type="match status" value="1"/>
</dbReference>
<dbReference type="CDD" id="cd14014">
    <property type="entry name" value="STKc_PknB_like"/>
    <property type="match status" value="1"/>
</dbReference>